<feature type="domain" description="Protein kinase" evidence="10">
    <location>
        <begin position="13"/>
        <end position="325"/>
    </location>
</feature>
<evidence type="ECO:0000256" key="7">
    <source>
        <dbReference type="PROSITE-ProRule" id="PRU10141"/>
    </source>
</evidence>
<evidence type="ECO:0000313" key="11">
    <source>
        <dbReference type="EMBL" id="MFC5064052.1"/>
    </source>
</evidence>
<feature type="compositionally biased region" description="Polar residues" evidence="8">
    <location>
        <begin position="377"/>
        <end position="396"/>
    </location>
</feature>
<gene>
    <name evidence="11" type="ORF">ACFPBZ_17660</name>
</gene>
<keyword evidence="2" id="KW-0723">Serine/threonine-protein kinase</keyword>
<evidence type="ECO:0000259" key="10">
    <source>
        <dbReference type="PROSITE" id="PS50011"/>
    </source>
</evidence>
<dbReference type="Gene3D" id="1.10.510.10">
    <property type="entry name" value="Transferase(Phosphotransferase) domain 1"/>
    <property type="match status" value="1"/>
</dbReference>
<keyword evidence="5 11" id="KW-0418">Kinase</keyword>
<dbReference type="Pfam" id="PF00069">
    <property type="entry name" value="Pkinase"/>
    <property type="match status" value="1"/>
</dbReference>
<evidence type="ECO:0000313" key="12">
    <source>
        <dbReference type="Proteomes" id="UP001595947"/>
    </source>
</evidence>
<evidence type="ECO:0000256" key="5">
    <source>
        <dbReference type="ARBA" id="ARBA00022777"/>
    </source>
</evidence>
<dbReference type="EMBL" id="JBHSIV010000019">
    <property type="protein sequence ID" value="MFC5064052.1"/>
    <property type="molecule type" value="Genomic_DNA"/>
</dbReference>
<keyword evidence="12" id="KW-1185">Reference proteome</keyword>
<dbReference type="InterPro" id="IPR017441">
    <property type="entry name" value="Protein_kinase_ATP_BS"/>
</dbReference>
<protein>
    <recommendedName>
        <fullName evidence="1">non-specific serine/threonine protein kinase</fullName>
        <ecNumber evidence="1">2.7.11.1</ecNumber>
    </recommendedName>
</protein>
<keyword evidence="9" id="KW-1133">Transmembrane helix</keyword>
<feature type="region of interest" description="Disordered" evidence="8">
    <location>
        <begin position="371"/>
        <end position="401"/>
    </location>
</feature>
<dbReference type="InterPro" id="IPR000719">
    <property type="entry name" value="Prot_kinase_dom"/>
</dbReference>
<dbReference type="GO" id="GO:0004674">
    <property type="term" value="F:protein serine/threonine kinase activity"/>
    <property type="evidence" value="ECO:0007669"/>
    <property type="project" value="UniProtKB-EC"/>
</dbReference>
<evidence type="ECO:0000256" key="9">
    <source>
        <dbReference type="SAM" id="Phobius"/>
    </source>
</evidence>
<evidence type="ECO:0000256" key="8">
    <source>
        <dbReference type="SAM" id="MobiDB-lite"/>
    </source>
</evidence>
<feature type="compositionally biased region" description="Polar residues" evidence="8">
    <location>
        <begin position="287"/>
        <end position="296"/>
    </location>
</feature>
<feature type="binding site" evidence="7">
    <location>
        <position position="42"/>
    </location>
    <ligand>
        <name>ATP</name>
        <dbReference type="ChEBI" id="CHEBI:30616"/>
    </ligand>
</feature>
<comment type="caution">
    <text evidence="11">The sequence shown here is derived from an EMBL/GenBank/DDBJ whole genome shotgun (WGS) entry which is preliminary data.</text>
</comment>
<keyword evidence="6 7" id="KW-0067">ATP-binding</keyword>
<keyword evidence="4 7" id="KW-0547">Nucleotide-binding</keyword>
<dbReference type="CDD" id="cd14014">
    <property type="entry name" value="STKc_PknB_like"/>
    <property type="match status" value="1"/>
</dbReference>
<evidence type="ECO:0000256" key="3">
    <source>
        <dbReference type="ARBA" id="ARBA00022679"/>
    </source>
</evidence>
<evidence type="ECO:0000256" key="4">
    <source>
        <dbReference type="ARBA" id="ARBA00022741"/>
    </source>
</evidence>
<dbReference type="EC" id="2.7.11.1" evidence="1"/>
<organism evidence="11 12">
    <name type="scientific">Actinomycetospora atypica</name>
    <dbReference type="NCBI Taxonomy" id="1290095"/>
    <lineage>
        <taxon>Bacteria</taxon>
        <taxon>Bacillati</taxon>
        <taxon>Actinomycetota</taxon>
        <taxon>Actinomycetes</taxon>
        <taxon>Pseudonocardiales</taxon>
        <taxon>Pseudonocardiaceae</taxon>
        <taxon>Actinomycetospora</taxon>
    </lineage>
</organism>
<keyword evidence="9" id="KW-0812">Transmembrane</keyword>
<dbReference type="PANTHER" id="PTHR43289:SF6">
    <property type="entry name" value="SERINE_THREONINE-PROTEIN KINASE NEKL-3"/>
    <property type="match status" value="1"/>
</dbReference>
<accession>A0ABV9YQ50</accession>
<dbReference type="SMART" id="SM00220">
    <property type="entry name" value="S_TKc"/>
    <property type="match status" value="1"/>
</dbReference>
<keyword evidence="9" id="KW-0472">Membrane</keyword>
<evidence type="ECO:0000256" key="2">
    <source>
        <dbReference type="ARBA" id="ARBA00022527"/>
    </source>
</evidence>
<feature type="transmembrane region" description="Helical" evidence="9">
    <location>
        <begin position="346"/>
        <end position="368"/>
    </location>
</feature>
<proteinExistence type="predicted"/>
<keyword evidence="3 11" id="KW-0808">Transferase</keyword>
<dbReference type="PANTHER" id="PTHR43289">
    <property type="entry name" value="MITOGEN-ACTIVATED PROTEIN KINASE KINASE KINASE 20-RELATED"/>
    <property type="match status" value="1"/>
</dbReference>
<dbReference type="PROSITE" id="PS00107">
    <property type="entry name" value="PROTEIN_KINASE_ATP"/>
    <property type="match status" value="1"/>
</dbReference>
<dbReference type="InterPro" id="IPR011009">
    <property type="entry name" value="Kinase-like_dom_sf"/>
</dbReference>
<sequence length="519" mass="54137">MTAVREAPLIPGFSGLVEIGSGGFATVYRARREAFDQTVAVKVVHLGGAPESVRMRFDRERRALGSLAHHPHIVTVYDGGITASGAPFLVMEYLPDGALEKQAGRLSVAEVLRIGVQLAGALETAHRSNVLHRDVKPANVLRSRYGDPVLADFGIARLAGGSRTTSGVVTASLAYAPPEVLEAKQPGPASDVWSLAATLVCLLTGRPPFAAEVGDAGTPALIARILRDEPPDLVAHGVPADVAVPLLAAMTHDLRRRTGTALKFAESLQAVQKARGETVAPAVVDGTPSQRATPTEQPALADQMPAPRPAPMTSDEHTVHTVPFLRPTSSEGRAATSLRGRRWRRLIGSLLVSALVAAVGVVIIGGVLEAVDDSPSPEATSTPSQTGTQQNESQPPVSRAAPQLSFTGVEAGTWSGRLVSADDGSQLGEDVVITLPKGSNTGQKKSTFYLADGISCTSRVGLISRSEGQLGLSDVPYDPDGACSAIPFSLTPSGNALIYSHEAPDAPGAFATAILTRKF</sequence>
<dbReference type="RefSeq" id="WP_378037400.1">
    <property type="nucleotide sequence ID" value="NZ_JBHSIV010000019.1"/>
</dbReference>
<name>A0ABV9YQ50_9PSEU</name>
<dbReference type="PROSITE" id="PS50011">
    <property type="entry name" value="PROTEIN_KINASE_DOM"/>
    <property type="match status" value="1"/>
</dbReference>
<reference evidence="12" key="1">
    <citation type="journal article" date="2019" name="Int. J. Syst. Evol. Microbiol.">
        <title>The Global Catalogue of Microorganisms (GCM) 10K type strain sequencing project: providing services to taxonomists for standard genome sequencing and annotation.</title>
        <authorList>
            <consortium name="The Broad Institute Genomics Platform"/>
            <consortium name="The Broad Institute Genome Sequencing Center for Infectious Disease"/>
            <person name="Wu L."/>
            <person name="Ma J."/>
        </authorList>
    </citation>
    <scope>NUCLEOTIDE SEQUENCE [LARGE SCALE GENOMIC DNA]</scope>
    <source>
        <strain evidence="12">CGMCC 4.7093</strain>
    </source>
</reference>
<dbReference type="Gene3D" id="3.30.200.20">
    <property type="entry name" value="Phosphorylase Kinase, domain 1"/>
    <property type="match status" value="1"/>
</dbReference>
<feature type="region of interest" description="Disordered" evidence="8">
    <location>
        <begin position="284"/>
        <end position="338"/>
    </location>
</feature>
<evidence type="ECO:0000256" key="1">
    <source>
        <dbReference type="ARBA" id="ARBA00012513"/>
    </source>
</evidence>
<dbReference type="Proteomes" id="UP001595947">
    <property type="component" value="Unassembled WGS sequence"/>
</dbReference>
<evidence type="ECO:0000256" key="6">
    <source>
        <dbReference type="ARBA" id="ARBA00022840"/>
    </source>
</evidence>
<dbReference type="SUPFAM" id="SSF56112">
    <property type="entry name" value="Protein kinase-like (PK-like)"/>
    <property type="match status" value="1"/>
</dbReference>